<gene>
    <name evidence="5" type="ORF">THRCLA_04181</name>
</gene>
<dbReference type="OrthoDB" id="340346at2759"/>
<accession>A0A1V9ZZR5</accession>
<dbReference type="GO" id="GO:0005634">
    <property type="term" value="C:nucleus"/>
    <property type="evidence" value="ECO:0007669"/>
    <property type="project" value="TreeGrafter"/>
</dbReference>
<protein>
    <recommendedName>
        <fullName evidence="4">PDZ domain-containing protein</fullName>
    </recommendedName>
</protein>
<dbReference type="PROSITE" id="PS50106">
    <property type="entry name" value="PDZ"/>
    <property type="match status" value="1"/>
</dbReference>
<dbReference type="InterPro" id="IPR011989">
    <property type="entry name" value="ARM-like"/>
</dbReference>
<dbReference type="PANTHER" id="PTHR10648:SF4">
    <property type="entry name" value="PROTEIN PHOSPHATASE 2 (FORMERLY 2A), REGULATORY SUBUNIT A, BETA ISOFORM-RELATED"/>
    <property type="match status" value="1"/>
</dbReference>
<dbReference type="InterPro" id="IPR016024">
    <property type="entry name" value="ARM-type_fold"/>
</dbReference>
<feature type="domain" description="PDZ" evidence="4">
    <location>
        <begin position="336"/>
        <end position="400"/>
    </location>
</feature>
<dbReference type="InterPro" id="IPR001478">
    <property type="entry name" value="PDZ"/>
</dbReference>
<dbReference type="Gene3D" id="1.25.10.10">
    <property type="entry name" value="Leucine-rich Repeat Variant"/>
    <property type="match status" value="1"/>
</dbReference>
<comment type="caution">
    <text evidence="5">The sequence shown here is derived from an EMBL/GenBank/DDBJ whole genome shotgun (WGS) entry which is preliminary data.</text>
</comment>
<dbReference type="Gene3D" id="2.30.42.10">
    <property type="match status" value="2"/>
</dbReference>
<keyword evidence="1" id="KW-0677">Repeat</keyword>
<proteinExistence type="predicted"/>
<feature type="compositionally biased region" description="Acidic residues" evidence="3">
    <location>
        <begin position="59"/>
        <end position="69"/>
    </location>
</feature>
<dbReference type="EMBL" id="JNBS01000864">
    <property type="protein sequence ID" value="OQS03508.1"/>
    <property type="molecule type" value="Genomic_DNA"/>
</dbReference>
<dbReference type="GO" id="GO:0000159">
    <property type="term" value="C:protein phosphatase type 2A complex"/>
    <property type="evidence" value="ECO:0007669"/>
    <property type="project" value="TreeGrafter"/>
</dbReference>
<evidence type="ECO:0000256" key="3">
    <source>
        <dbReference type="SAM" id="MobiDB-lite"/>
    </source>
</evidence>
<evidence type="ECO:0000313" key="6">
    <source>
        <dbReference type="Proteomes" id="UP000243217"/>
    </source>
</evidence>
<dbReference type="SMART" id="SM00228">
    <property type="entry name" value="PDZ"/>
    <property type="match status" value="2"/>
</dbReference>
<evidence type="ECO:0000256" key="2">
    <source>
        <dbReference type="PROSITE-ProRule" id="PRU00103"/>
    </source>
</evidence>
<evidence type="ECO:0000313" key="5">
    <source>
        <dbReference type="EMBL" id="OQS03508.1"/>
    </source>
</evidence>
<feature type="region of interest" description="Disordered" evidence="3">
    <location>
        <begin position="46"/>
        <end position="69"/>
    </location>
</feature>
<name>A0A1V9ZZR5_9STRA</name>
<feature type="non-terminal residue" evidence="5">
    <location>
        <position position="960"/>
    </location>
</feature>
<dbReference type="Proteomes" id="UP000243217">
    <property type="component" value="Unassembled WGS sequence"/>
</dbReference>
<feature type="repeat" description="HEAT" evidence="2">
    <location>
        <begin position="751"/>
        <end position="787"/>
    </location>
</feature>
<dbReference type="PANTHER" id="PTHR10648">
    <property type="entry name" value="SERINE/THREONINE-PROTEIN PHOSPHATASE PP2A 65 KDA REGULATORY SUBUNIT"/>
    <property type="match status" value="1"/>
</dbReference>
<dbReference type="AlphaFoldDB" id="A0A1V9ZZR5"/>
<reference evidence="5 6" key="1">
    <citation type="journal article" date="2014" name="Genome Biol. Evol.">
        <title>The secreted proteins of Achlya hypogyna and Thraustotheca clavata identify the ancestral oomycete secretome and reveal gene acquisitions by horizontal gene transfer.</title>
        <authorList>
            <person name="Misner I."/>
            <person name="Blouin N."/>
            <person name="Leonard G."/>
            <person name="Richards T.A."/>
            <person name="Lane C.E."/>
        </authorList>
    </citation>
    <scope>NUCLEOTIDE SEQUENCE [LARGE SCALE GENOMIC DNA]</scope>
    <source>
        <strain evidence="5 6">ATCC 34112</strain>
    </source>
</reference>
<sequence length="960" mass="105902">MTAASLEKLRELTGGTVPDDKLQALLVEAHGNESLAAQLYFDRVGSEKDDESMGVTEESTSDVDDEDMGQESNEVNLLHELLGGAASDEEMKELLTKCNNDVNAAAEMFFNNASKAEMPPIQLVNGEYEVEITDGKMQWTIGNVLGRIVVQEVIPGGSAHRAHIQKSDVLIECSHHPIKENNCQGVITRLSKENVSVPVQLRFRRSEHGVEATSEQQKRIPTKIVPGTSLFTQGIPAPAPKTTEKPAPAIDYGLQVLDKALESMNDAIPNSDKVQLLQYLLWSDGNIDLAIDRYLQPQSQLPDFAHICGYEWFSNTGTLEPFNKDWPMYDASFPTGPMGITVENIHERTIVVNVKEGTSAARANVSTDSWLVAINGDCVTNLTHKETLHLIQTLPRPLILRQDFCCPPGTWLPALKKQLQRDSRVSQSHSVAGRNERIERHEIFVPEEDRVSFKKFERKMLHIIPCFPDEVCDMLRRDLGRTPMPADESTPCIFDFGVLLTQEWRSNDPEKILIGNATGSRKFLMSGYSKLEDQPDKGEQVVLQTLNFIRQLALMCATNIPEDIALNTVKELPSKDSPIQYAKWLLLELSLNIFEAAAVIEKSTTWDVVVESLKKIASDLPDFVFQQTIPAMIARLSLYSSPSSRIVALALLPIVYKRVQGDMTVQLRGMYDRLLQDEAPLVRRAGAHVLPELALELGPNSSSWTLQMLDKISSDPSDLVRLYAVKAIAGCGDALPQIVAEDQLQLILCQLLPMINTLVVDSDWQVRTQIVTCLPELVAGIGPKFTDVMVDHYLGLTKDVNMEVRVAAAKTGFALCKVLVALASESEGRRSSTFVTPPMDNLQRLSLDSSTLDDECESDSPVIAKAYAKVTQSILPALFALSKDPCVSVRRAMASSVGLGVNLMGRTRGGQLLSTVSQLMMDKDMLVRQNIVEALSSQCACLPDDITSVLVSSIETLAKG</sequence>
<dbReference type="InterPro" id="IPR036034">
    <property type="entry name" value="PDZ_sf"/>
</dbReference>
<dbReference type="CDD" id="cd00136">
    <property type="entry name" value="PDZ_canonical"/>
    <property type="match status" value="1"/>
</dbReference>
<dbReference type="InterPro" id="IPR021133">
    <property type="entry name" value="HEAT_type_2"/>
</dbReference>
<dbReference type="InterPro" id="IPR051023">
    <property type="entry name" value="PP2A_Regulatory_Subunit_A"/>
</dbReference>
<keyword evidence="6" id="KW-1185">Reference proteome</keyword>
<organism evidence="5 6">
    <name type="scientific">Thraustotheca clavata</name>
    <dbReference type="NCBI Taxonomy" id="74557"/>
    <lineage>
        <taxon>Eukaryota</taxon>
        <taxon>Sar</taxon>
        <taxon>Stramenopiles</taxon>
        <taxon>Oomycota</taxon>
        <taxon>Saprolegniomycetes</taxon>
        <taxon>Saprolegniales</taxon>
        <taxon>Achlyaceae</taxon>
        <taxon>Thraustotheca</taxon>
    </lineage>
</organism>
<dbReference type="SUPFAM" id="SSF50156">
    <property type="entry name" value="PDZ domain-like"/>
    <property type="match status" value="2"/>
</dbReference>
<dbReference type="GO" id="GO:0005829">
    <property type="term" value="C:cytosol"/>
    <property type="evidence" value="ECO:0007669"/>
    <property type="project" value="TreeGrafter"/>
</dbReference>
<dbReference type="GO" id="GO:0019888">
    <property type="term" value="F:protein phosphatase regulator activity"/>
    <property type="evidence" value="ECO:0007669"/>
    <property type="project" value="TreeGrafter"/>
</dbReference>
<dbReference type="PROSITE" id="PS50077">
    <property type="entry name" value="HEAT_REPEAT"/>
    <property type="match status" value="1"/>
</dbReference>
<dbReference type="STRING" id="74557.A0A1V9ZZR5"/>
<evidence type="ECO:0000259" key="4">
    <source>
        <dbReference type="PROSITE" id="PS50106"/>
    </source>
</evidence>
<evidence type="ECO:0000256" key="1">
    <source>
        <dbReference type="ARBA" id="ARBA00022737"/>
    </source>
</evidence>
<dbReference type="SUPFAM" id="SSF48371">
    <property type="entry name" value="ARM repeat"/>
    <property type="match status" value="1"/>
</dbReference>